<name>A0A2W4W159_9CYAN</name>
<dbReference type="EMBL" id="QBMC01000139">
    <property type="protein sequence ID" value="PZO12808.1"/>
    <property type="molecule type" value="Genomic_DNA"/>
</dbReference>
<evidence type="ECO:0000256" key="2">
    <source>
        <dbReference type="SAM" id="Phobius"/>
    </source>
</evidence>
<reference evidence="4" key="1">
    <citation type="submission" date="2018-04" db="EMBL/GenBank/DDBJ databases">
        <authorList>
            <person name="Cornet L."/>
        </authorList>
    </citation>
    <scope>NUCLEOTIDE SEQUENCE [LARGE SCALE GENOMIC DNA]</scope>
</reference>
<reference evidence="3 4" key="2">
    <citation type="submission" date="2018-06" db="EMBL/GenBank/DDBJ databases">
        <title>Metagenomic assembly of (sub)arctic Cyanobacteria and their associated microbiome from non-axenic cultures.</title>
        <authorList>
            <person name="Baurain D."/>
        </authorList>
    </citation>
    <scope>NUCLEOTIDE SEQUENCE [LARGE SCALE GENOMIC DNA]</scope>
    <source>
        <strain evidence="3">ULC129bin1</strain>
    </source>
</reference>
<keyword evidence="2" id="KW-0472">Membrane</keyword>
<keyword evidence="2" id="KW-0812">Transmembrane</keyword>
<comment type="caution">
    <text evidence="3">The sequence shown here is derived from an EMBL/GenBank/DDBJ whole genome shotgun (WGS) entry which is preliminary data.</text>
</comment>
<sequence length="129" mass="15003">MHKFLKSWFWRTGLKSRLLPNRLFAAIEVVLKSLLTKLSQKSFWNTPMPNTLEKQLREEILRRQQEKKQQEKVKSKKKKTFVLIAVLGTLSLAVSLAQWQMAKSAPAQLNRPVPEGERQSPNAYRSETI</sequence>
<dbReference type="Proteomes" id="UP000249354">
    <property type="component" value="Unassembled WGS sequence"/>
</dbReference>
<gene>
    <name evidence="3" type="ORF">DCF25_17010</name>
</gene>
<evidence type="ECO:0000256" key="1">
    <source>
        <dbReference type="SAM" id="MobiDB-lite"/>
    </source>
</evidence>
<keyword evidence="2" id="KW-1133">Transmembrane helix</keyword>
<feature type="region of interest" description="Disordered" evidence="1">
    <location>
        <begin position="105"/>
        <end position="129"/>
    </location>
</feature>
<feature type="compositionally biased region" description="Polar residues" evidence="1">
    <location>
        <begin position="119"/>
        <end position="129"/>
    </location>
</feature>
<feature type="transmembrane region" description="Helical" evidence="2">
    <location>
        <begin position="81"/>
        <end position="101"/>
    </location>
</feature>
<accession>A0A2W4W159</accession>
<dbReference type="AlphaFoldDB" id="A0A2W4W159"/>
<protein>
    <submittedName>
        <fullName evidence="3">Uncharacterized protein</fullName>
    </submittedName>
</protein>
<evidence type="ECO:0000313" key="4">
    <source>
        <dbReference type="Proteomes" id="UP000249354"/>
    </source>
</evidence>
<proteinExistence type="predicted"/>
<organism evidence="3 4">
    <name type="scientific">Leptolyngbya foveolarum</name>
    <dbReference type="NCBI Taxonomy" id="47253"/>
    <lineage>
        <taxon>Bacteria</taxon>
        <taxon>Bacillati</taxon>
        <taxon>Cyanobacteriota</taxon>
        <taxon>Cyanophyceae</taxon>
        <taxon>Leptolyngbyales</taxon>
        <taxon>Leptolyngbyaceae</taxon>
        <taxon>Leptolyngbya group</taxon>
        <taxon>Leptolyngbya</taxon>
    </lineage>
</organism>
<evidence type="ECO:0000313" key="3">
    <source>
        <dbReference type="EMBL" id="PZO12808.1"/>
    </source>
</evidence>